<dbReference type="HAMAP" id="MF_01622">
    <property type="entry name" value="tRNA_sel_U_synth"/>
    <property type="match status" value="1"/>
</dbReference>
<keyword evidence="2 4" id="KW-0808">Transferase</keyword>
<evidence type="ECO:0000256" key="1">
    <source>
        <dbReference type="ARBA" id="ARBA00023266"/>
    </source>
</evidence>
<comment type="catalytic activity">
    <reaction evidence="2">
        <text>5-methylaminomethyl-2-(Se-phospho)selenouridine(34) in tRNA + H2O = 5-methylaminomethyl-2-selenouridine(34) in tRNA + phosphate</text>
        <dbReference type="Rhea" id="RHEA:60176"/>
        <dbReference type="Rhea" id="RHEA-COMP:10196"/>
        <dbReference type="Rhea" id="RHEA-COMP:15523"/>
        <dbReference type="ChEBI" id="CHEBI:15377"/>
        <dbReference type="ChEBI" id="CHEBI:43474"/>
        <dbReference type="ChEBI" id="CHEBI:82743"/>
        <dbReference type="ChEBI" id="CHEBI:143702"/>
    </reaction>
</comment>
<dbReference type="Gene3D" id="3.40.250.10">
    <property type="entry name" value="Rhodanese-like domain"/>
    <property type="match status" value="1"/>
</dbReference>
<comment type="subunit">
    <text evidence="2">Monomer.</text>
</comment>
<dbReference type="InterPro" id="IPR017582">
    <property type="entry name" value="SelU"/>
</dbReference>
<evidence type="ECO:0000259" key="3">
    <source>
        <dbReference type="PROSITE" id="PS50206"/>
    </source>
</evidence>
<feature type="active site" description="S-selanylcysteine intermediate" evidence="2">
    <location>
        <position position="98"/>
    </location>
</feature>
<dbReference type="SMART" id="SM00450">
    <property type="entry name" value="RHOD"/>
    <property type="match status" value="1"/>
</dbReference>
<gene>
    <name evidence="4" type="primary">mnmH</name>
    <name evidence="2" type="synonym">selU</name>
    <name evidence="4" type="ORF">AB1E22_14585</name>
</gene>
<evidence type="ECO:0000313" key="4">
    <source>
        <dbReference type="EMBL" id="MEW7313904.1"/>
    </source>
</evidence>
<dbReference type="NCBIfam" id="NF008750">
    <property type="entry name" value="PRK11784.1-2"/>
    <property type="match status" value="1"/>
</dbReference>
<dbReference type="InterPro" id="IPR001763">
    <property type="entry name" value="Rhodanese-like_dom"/>
</dbReference>
<comment type="catalytic activity">
    <reaction evidence="2">
        <text>5-methylaminomethyl-2-thiouridine(34) in tRNA + selenophosphate + (2E)-geranyl diphosphate + H2O + H(+) = 5-methylaminomethyl-2-selenouridine(34) in tRNA + (2E)-thiogeraniol + phosphate + diphosphate</text>
        <dbReference type="Rhea" id="RHEA:42716"/>
        <dbReference type="Rhea" id="RHEA-COMP:10195"/>
        <dbReference type="Rhea" id="RHEA-COMP:10196"/>
        <dbReference type="ChEBI" id="CHEBI:15377"/>
        <dbReference type="ChEBI" id="CHEBI:15378"/>
        <dbReference type="ChEBI" id="CHEBI:16144"/>
        <dbReference type="ChEBI" id="CHEBI:33019"/>
        <dbReference type="ChEBI" id="CHEBI:43474"/>
        <dbReference type="ChEBI" id="CHEBI:58057"/>
        <dbReference type="ChEBI" id="CHEBI:74455"/>
        <dbReference type="ChEBI" id="CHEBI:82743"/>
        <dbReference type="ChEBI" id="CHEBI:143703"/>
        <dbReference type="EC" id="2.9.1.3"/>
    </reaction>
</comment>
<proteinExistence type="inferred from homology"/>
<comment type="similarity">
    <text evidence="2">Belongs to the SelU family.</text>
</comment>
<dbReference type="PANTHER" id="PTHR30401">
    <property type="entry name" value="TRNA 2-SELENOURIDINE SYNTHASE"/>
    <property type="match status" value="1"/>
</dbReference>
<keyword evidence="1 2" id="KW-0711">Selenium</keyword>
<dbReference type="NCBIfam" id="NF008751">
    <property type="entry name" value="PRK11784.1-3"/>
    <property type="match status" value="1"/>
</dbReference>
<dbReference type="PROSITE" id="PS50206">
    <property type="entry name" value="RHODANESE_3"/>
    <property type="match status" value="1"/>
</dbReference>
<name>A0ABV3NWH7_9ENTR</name>
<feature type="domain" description="Rhodanese" evidence="3">
    <location>
        <begin position="15"/>
        <end position="138"/>
    </location>
</feature>
<accession>A0ABV3NWH7</accession>
<keyword evidence="5" id="KW-1185">Reference proteome</keyword>
<reference evidence="4 5" key="1">
    <citation type="submission" date="2024-07" db="EMBL/GenBank/DDBJ databases">
        <authorList>
            <person name="Wang L."/>
        </authorList>
    </citation>
    <scope>NUCLEOTIDE SEQUENCE [LARGE SCALE GENOMIC DNA]</scope>
    <source>
        <strain evidence="4 5">WL359</strain>
    </source>
</reference>
<dbReference type="EMBL" id="JBFMVT010000002">
    <property type="protein sequence ID" value="MEW7313904.1"/>
    <property type="molecule type" value="Genomic_DNA"/>
</dbReference>
<dbReference type="NCBIfam" id="NF008749">
    <property type="entry name" value="PRK11784.1-1"/>
    <property type="match status" value="1"/>
</dbReference>
<dbReference type="EC" id="2.9.1.3" evidence="2"/>
<dbReference type="Pfam" id="PF00581">
    <property type="entry name" value="Rhodanese"/>
    <property type="match status" value="1"/>
</dbReference>
<evidence type="ECO:0000313" key="5">
    <source>
        <dbReference type="Proteomes" id="UP001555342"/>
    </source>
</evidence>
<dbReference type="NCBIfam" id="TIGR03167">
    <property type="entry name" value="tRNA_sel_U_synt"/>
    <property type="match status" value="1"/>
</dbReference>
<dbReference type="InterPro" id="IPR036873">
    <property type="entry name" value="Rhodanese-like_dom_sf"/>
</dbReference>
<comment type="caution">
    <text evidence="4">The sequence shown here is derived from an EMBL/GenBank/DDBJ whole genome shotgun (WGS) entry which is preliminary data.</text>
</comment>
<evidence type="ECO:0000256" key="2">
    <source>
        <dbReference type="HAMAP-Rule" id="MF_01622"/>
    </source>
</evidence>
<organism evidence="4 5">
    <name type="scientific">Buttiauxella gaviniae</name>
    <dbReference type="NCBI Taxonomy" id="82990"/>
    <lineage>
        <taxon>Bacteria</taxon>
        <taxon>Pseudomonadati</taxon>
        <taxon>Pseudomonadota</taxon>
        <taxon>Gammaproteobacteria</taxon>
        <taxon>Enterobacterales</taxon>
        <taxon>Enterobacteriaceae</taxon>
        <taxon>Buttiauxella</taxon>
    </lineage>
</organism>
<comment type="catalytic activity">
    <reaction evidence="2">
        <text>5-methylaminomethyl-2-thiouridine(34) in tRNA + (2E)-geranyl diphosphate = 5-methylaminomethyl-S-(2E)-geranyl-thiouridine(34) in tRNA + diphosphate</text>
        <dbReference type="Rhea" id="RHEA:14085"/>
        <dbReference type="Rhea" id="RHEA-COMP:10195"/>
        <dbReference type="Rhea" id="RHEA-COMP:14654"/>
        <dbReference type="ChEBI" id="CHEBI:33019"/>
        <dbReference type="ChEBI" id="CHEBI:58057"/>
        <dbReference type="ChEBI" id="CHEBI:74455"/>
        <dbReference type="ChEBI" id="CHEBI:140632"/>
    </reaction>
</comment>
<comment type="function">
    <text evidence="2">Involved in the post-transcriptional modification of the uridine at the wobble position (U34) of tRNA(Lys), tRNA(Glu) and tRNA(Gln). Catalyzes the conversion of 2-thiouridine (S2U-RNA) to 2-selenouridine (Se2U-RNA). Acts in a two-step process involving geranylation of 2-thiouridine (S2U) to S-geranyl-2-thiouridine (geS2U) and subsequent selenation of the latter derivative to 2-selenouridine (Se2U) in the tRNA chain.</text>
</comment>
<dbReference type="InterPro" id="IPR058840">
    <property type="entry name" value="AAA_SelU"/>
</dbReference>
<dbReference type="GO" id="GO:0016740">
    <property type="term" value="F:transferase activity"/>
    <property type="evidence" value="ECO:0007669"/>
    <property type="project" value="UniProtKB-KW"/>
</dbReference>
<sequence length="371" mass="42409">MQNARPDTQNYEHLLRADIPLIDVRAPVEFSQGAMPAALNLPLMSDDERAAVGTCYKQRGQQAAVALGHSLVNGEIREARLQKWLEQCRQNPHGYLCCARGGMRSHLVQEWLREAGVDYPLVEGGYKALRHYAMDVIESRSRWPMILVSGNTGGGKTILIRSLPTGVDLEGLAHHRGSSFGRTIVEQPSQTNFENNLAVTLLKKSEGEEVTWVIEDEGRMIGSRHIPECFREQMLRSPIVVIDDPFDQRLERLKTEYFEQMSAAFLSVHDEETAWQNYGEYLHHGLFAIRRRLGMERFAQFTARLDEALALQRKTGSVDGHLAWLAPLLEEYYDPMYRYQLSKKADNIVFRGDYQQVEAWLRSNTKFNQAK</sequence>
<dbReference type="CDD" id="cd01520">
    <property type="entry name" value="RHOD_YbbB"/>
    <property type="match status" value="1"/>
</dbReference>
<dbReference type="SUPFAM" id="SSF52821">
    <property type="entry name" value="Rhodanese/Cell cycle control phosphatase"/>
    <property type="match status" value="1"/>
</dbReference>
<dbReference type="Pfam" id="PF26341">
    <property type="entry name" value="AAA_SelU"/>
    <property type="match status" value="1"/>
</dbReference>
<protein>
    <recommendedName>
        <fullName evidence="2">tRNA 2-selenouridine synthase</fullName>
        <ecNumber evidence="2">2.9.1.3</ecNumber>
    </recommendedName>
</protein>
<dbReference type="PANTHER" id="PTHR30401:SF0">
    <property type="entry name" value="TRNA 2-SELENOURIDINE SYNTHASE"/>
    <property type="match status" value="1"/>
</dbReference>
<comment type="catalytic activity">
    <reaction evidence="2">
        <text>5-methylaminomethyl-S-(2E)-geranyl-thiouridine(34) in tRNA + selenophosphate + H(+) = 5-methylaminomethyl-2-(Se-phospho)selenouridine(34) in tRNA + (2E)-thiogeraniol</text>
        <dbReference type="Rhea" id="RHEA:60172"/>
        <dbReference type="Rhea" id="RHEA-COMP:14654"/>
        <dbReference type="Rhea" id="RHEA-COMP:15523"/>
        <dbReference type="ChEBI" id="CHEBI:15378"/>
        <dbReference type="ChEBI" id="CHEBI:16144"/>
        <dbReference type="ChEBI" id="CHEBI:140632"/>
        <dbReference type="ChEBI" id="CHEBI:143702"/>
        <dbReference type="ChEBI" id="CHEBI:143703"/>
    </reaction>
</comment>
<dbReference type="Proteomes" id="UP001555342">
    <property type="component" value="Unassembled WGS sequence"/>
</dbReference>
<dbReference type="RefSeq" id="WP_367595954.1">
    <property type="nucleotide sequence ID" value="NZ_JBFMVT010000002.1"/>
</dbReference>